<sequence>MQEKEVDPRLRVIGEKIKKLRLQKGYSSYENFAFDNGLPRVGYGRHEKGSNLTMASLLRIADIHNITLREFFSDIDV</sequence>
<dbReference type="STRING" id="709015.GCA_000472485_02993"/>
<dbReference type="Gene3D" id="1.10.260.40">
    <property type="entry name" value="lambda repressor-like DNA-binding domains"/>
    <property type="match status" value="1"/>
</dbReference>
<reference evidence="3" key="1">
    <citation type="submission" date="2017-05" db="EMBL/GenBank/DDBJ databases">
        <authorList>
            <person name="Ray J."/>
            <person name="Price M."/>
            <person name="Deutschbauer A."/>
        </authorList>
    </citation>
    <scope>NUCLEOTIDE SEQUENCE [LARGE SCALE GENOMIC DNA]</scope>
    <source>
        <strain evidence="3">DSM 19842</strain>
    </source>
</reference>
<dbReference type="CDD" id="cd00093">
    <property type="entry name" value="HTH_XRE"/>
    <property type="match status" value="1"/>
</dbReference>
<dbReference type="InterPro" id="IPR010982">
    <property type="entry name" value="Lambda_DNA-bd_dom_sf"/>
</dbReference>
<keyword evidence="3" id="KW-1185">Reference proteome</keyword>
<gene>
    <name evidence="2" type="ORF">CA264_14815</name>
</gene>
<evidence type="ECO:0000259" key="1">
    <source>
        <dbReference type="PROSITE" id="PS50943"/>
    </source>
</evidence>
<dbReference type="EMBL" id="CP021235">
    <property type="protein sequence ID" value="ARS37892.1"/>
    <property type="molecule type" value="Genomic_DNA"/>
</dbReference>
<protein>
    <submittedName>
        <fullName evidence="2">Transcriptional regulator</fullName>
    </submittedName>
</protein>
<dbReference type="PROSITE" id="PS50943">
    <property type="entry name" value="HTH_CROC1"/>
    <property type="match status" value="1"/>
</dbReference>
<dbReference type="InterPro" id="IPR001387">
    <property type="entry name" value="Cro/C1-type_HTH"/>
</dbReference>
<dbReference type="GO" id="GO:0003677">
    <property type="term" value="F:DNA binding"/>
    <property type="evidence" value="ECO:0007669"/>
    <property type="project" value="InterPro"/>
</dbReference>
<proteinExistence type="predicted"/>
<organism evidence="2 3">
    <name type="scientific">Pontibacter actiniarum</name>
    <dbReference type="NCBI Taxonomy" id="323450"/>
    <lineage>
        <taxon>Bacteria</taxon>
        <taxon>Pseudomonadati</taxon>
        <taxon>Bacteroidota</taxon>
        <taxon>Cytophagia</taxon>
        <taxon>Cytophagales</taxon>
        <taxon>Hymenobacteraceae</taxon>
        <taxon>Pontibacter</taxon>
    </lineage>
</organism>
<name>A0A1X9YYL0_9BACT</name>
<dbReference type="OrthoDB" id="674942at2"/>
<dbReference type="AlphaFoldDB" id="A0A1X9YYL0"/>
<dbReference type="KEGG" id="pact:CA264_14815"/>
<evidence type="ECO:0000313" key="2">
    <source>
        <dbReference type="EMBL" id="ARS37892.1"/>
    </source>
</evidence>
<evidence type="ECO:0000313" key="3">
    <source>
        <dbReference type="Proteomes" id="UP000266292"/>
    </source>
</evidence>
<dbReference type="SUPFAM" id="SSF47413">
    <property type="entry name" value="lambda repressor-like DNA-binding domains"/>
    <property type="match status" value="1"/>
</dbReference>
<accession>A0A1X9YYL0</accession>
<feature type="domain" description="HTH cro/C1-type" evidence="1">
    <location>
        <begin position="17"/>
        <end position="71"/>
    </location>
</feature>
<dbReference type="Proteomes" id="UP000266292">
    <property type="component" value="Chromosome"/>
</dbReference>